<protein>
    <submittedName>
        <fullName evidence="1">Uncharacterized protein</fullName>
    </submittedName>
</protein>
<accession>F7VJ84</accession>
<dbReference type="Proteomes" id="UP000004319">
    <property type="component" value="Unassembled WGS sequence"/>
</dbReference>
<dbReference type="EMBL" id="BABS01000261">
    <property type="protein sequence ID" value="GAA10429.1"/>
    <property type="molecule type" value="Genomic_DNA"/>
</dbReference>
<name>F7VJ84_9PROT</name>
<organism evidence="1 2">
    <name type="scientific">Acetobacter tropicalis NBRC 101654</name>
    <dbReference type="NCBI Taxonomy" id="749388"/>
    <lineage>
        <taxon>Bacteria</taxon>
        <taxon>Pseudomonadati</taxon>
        <taxon>Pseudomonadota</taxon>
        <taxon>Alphaproteobacteria</taxon>
        <taxon>Acetobacterales</taxon>
        <taxon>Acetobacteraceae</taxon>
        <taxon>Acetobacter</taxon>
    </lineage>
</organism>
<evidence type="ECO:0000313" key="1">
    <source>
        <dbReference type="EMBL" id="GAA10429.1"/>
    </source>
</evidence>
<reference evidence="1 2" key="1">
    <citation type="journal article" date="2011" name="Biochem. Biophys. Res. Commun.">
        <title>Increased number of Arginine-based salt bridges contributes to the thermotolerance of thermotolerant acetic acid bacteria, Acetobacter tropicalis SKU1100.</title>
        <authorList>
            <person name="Matsutani M."/>
            <person name="Hirakawa H."/>
            <person name="Nishikura M."/>
            <person name="Soemphol W."/>
            <person name="Ali I.A.I."/>
            <person name="Yakushi T."/>
            <person name="Matsushita K."/>
        </authorList>
    </citation>
    <scope>NUCLEOTIDE SEQUENCE [LARGE SCALE GENOMIC DNA]</scope>
    <source>
        <strain evidence="1 2">NBRC 101654</strain>
    </source>
</reference>
<evidence type="ECO:0000313" key="2">
    <source>
        <dbReference type="Proteomes" id="UP000004319"/>
    </source>
</evidence>
<gene>
    <name evidence="1" type="ORF">ATPR_3433</name>
</gene>
<dbReference type="AlphaFoldDB" id="F7VJ84"/>
<sequence length="56" mass="6136">MMSRSTEWHVLAAQEEPVFVEITCLRSSDKRGSADVRSGPASGMLWWDHAAGCVEG</sequence>
<comment type="caution">
    <text evidence="1">The sequence shown here is derived from an EMBL/GenBank/DDBJ whole genome shotgun (WGS) entry which is preliminary data.</text>
</comment>
<proteinExistence type="predicted"/>